<dbReference type="EMBL" id="JAIWYP010000007">
    <property type="protein sequence ID" value="KAH3795629.1"/>
    <property type="molecule type" value="Genomic_DNA"/>
</dbReference>
<evidence type="ECO:0000313" key="2">
    <source>
        <dbReference type="Proteomes" id="UP000828390"/>
    </source>
</evidence>
<reference evidence="1" key="2">
    <citation type="submission" date="2020-11" db="EMBL/GenBank/DDBJ databases">
        <authorList>
            <person name="McCartney M.A."/>
            <person name="Auch B."/>
            <person name="Kono T."/>
            <person name="Mallez S."/>
            <person name="Becker A."/>
            <person name="Gohl D.M."/>
            <person name="Silverstein K.A.T."/>
            <person name="Koren S."/>
            <person name="Bechman K.B."/>
            <person name="Herman A."/>
            <person name="Abrahante J.E."/>
            <person name="Garbe J."/>
        </authorList>
    </citation>
    <scope>NUCLEOTIDE SEQUENCE</scope>
    <source>
        <strain evidence="1">Duluth1</strain>
        <tissue evidence="1">Whole animal</tissue>
    </source>
</reference>
<accession>A0A9D4FDA5</accession>
<sequence length="101" mass="11217">MGIRAWPVRRGEGSPVPTQQAAAICKTACKCMHKNSSTNININIVIWWSRKLYDPRNEFYDIGGKISSNSTCEIAQSSQELRSPLKSHLGLRGLISGERIS</sequence>
<comment type="caution">
    <text evidence="1">The sequence shown here is derived from an EMBL/GenBank/DDBJ whole genome shotgun (WGS) entry which is preliminary data.</text>
</comment>
<evidence type="ECO:0000313" key="1">
    <source>
        <dbReference type="EMBL" id="KAH3795629.1"/>
    </source>
</evidence>
<organism evidence="1 2">
    <name type="scientific">Dreissena polymorpha</name>
    <name type="common">Zebra mussel</name>
    <name type="synonym">Mytilus polymorpha</name>
    <dbReference type="NCBI Taxonomy" id="45954"/>
    <lineage>
        <taxon>Eukaryota</taxon>
        <taxon>Metazoa</taxon>
        <taxon>Spiralia</taxon>
        <taxon>Lophotrochozoa</taxon>
        <taxon>Mollusca</taxon>
        <taxon>Bivalvia</taxon>
        <taxon>Autobranchia</taxon>
        <taxon>Heteroconchia</taxon>
        <taxon>Euheterodonta</taxon>
        <taxon>Imparidentia</taxon>
        <taxon>Neoheterodontei</taxon>
        <taxon>Myida</taxon>
        <taxon>Dreissenoidea</taxon>
        <taxon>Dreissenidae</taxon>
        <taxon>Dreissena</taxon>
    </lineage>
</organism>
<protein>
    <submittedName>
        <fullName evidence="1">Uncharacterized protein</fullName>
    </submittedName>
</protein>
<proteinExistence type="predicted"/>
<dbReference type="Proteomes" id="UP000828390">
    <property type="component" value="Unassembled WGS sequence"/>
</dbReference>
<reference evidence="1" key="1">
    <citation type="journal article" date="2019" name="bioRxiv">
        <title>The Genome of the Zebra Mussel, Dreissena polymorpha: A Resource for Invasive Species Research.</title>
        <authorList>
            <person name="McCartney M.A."/>
            <person name="Auch B."/>
            <person name="Kono T."/>
            <person name="Mallez S."/>
            <person name="Zhang Y."/>
            <person name="Obille A."/>
            <person name="Becker A."/>
            <person name="Abrahante J.E."/>
            <person name="Garbe J."/>
            <person name="Badalamenti J.P."/>
            <person name="Herman A."/>
            <person name="Mangelson H."/>
            <person name="Liachko I."/>
            <person name="Sullivan S."/>
            <person name="Sone E.D."/>
            <person name="Koren S."/>
            <person name="Silverstein K.A.T."/>
            <person name="Beckman K.B."/>
            <person name="Gohl D.M."/>
        </authorList>
    </citation>
    <scope>NUCLEOTIDE SEQUENCE</scope>
    <source>
        <strain evidence="1">Duluth1</strain>
        <tissue evidence="1">Whole animal</tissue>
    </source>
</reference>
<gene>
    <name evidence="1" type="ORF">DPMN_149184</name>
</gene>
<keyword evidence="2" id="KW-1185">Reference proteome</keyword>
<dbReference type="AlphaFoldDB" id="A0A9D4FDA5"/>
<name>A0A9D4FDA5_DREPO</name>